<keyword evidence="3 7" id="KW-0808">Transferase</keyword>
<dbReference type="InterPro" id="IPR008949">
    <property type="entry name" value="Isoprenoid_synthase_dom_sf"/>
</dbReference>
<evidence type="ECO:0000256" key="3">
    <source>
        <dbReference type="ARBA" id="ARBA00022679"/>
    </source>
</evidence>
<dbReference type="STRING" id="64971.SAMN05421831_11649"/>
<dbReference type="GO" id="GO:0004659">
    <property type="term" value="F:prenyltransferase activity"/>
    <property type="evidence" value="ECO:0007669"/>
    <property type="project" value="InterPro"/>
</dbReference>
<dbReference type="PANTHER" id="PTHR43281:SF1">
    <property type="entry name" value="FARNESYL DIPHOSPHATE SYNTHASE"/>
    <property type="match status" value="1"/>
</dbReference>
<dbReference type="InterPro" id="IPR053378">
    <property type="entry name" value="Prenyl_diphosphate_synthase"/>
</dbReference>
<dbReference type="GO" id="GO:0008654">
    <property type="term" value="P:phospholipid biosynthetic process"/>
    <property type="evidence" value="ECO:0007669"/>
    <property type="project" value="UniProtKB-ARBA"/>
</dbReference>
<dbReference type="GO" id="GO:0016114">
    <property type="term" value="P:terpenoid biosynthetic process"/>
    <property type="evidence" value="ECO:0007669"/>
    <property type="project" value="UniProtKB-ARBA"/>
</dbReference>
<dbReference type="GO" id="GO:0046872">
    <property type="term" value="F:metal ion binding"/>
    <property type="evidence" value="ECO:0007669"/>
    <property type="project" value="UniProtKB-KW"/>
</dbReference>
<dbReference type="AlphaFoldDB" id="A0A1H6UH73"/>
<dbReference type="CDD" id="cd00685">
    <property type="entry name" value="Trans_IPPS_HT"/>
    <property type="match status" value="1"/>
</dbReference>
<dbReference type="Proteomes" id="UP000242999">
    <property type="component" value="Unassembled WGS sequence"/>
</dbReference>
<evidence type="ECO:0000256" key="7">
    <source>
        <dbReference type="RuleBase" id="RU004466"/>
    </source>
</evidence>
<organism evidence="8 9">
    <name type="scientific">Allopseudospirillum japonicum</name>
    <dbReference type="NCBI Taxonomy" id="64971"/>
    <lineage>
        <taxon>Bacteria</taxon>
        <taxon>Pseudomonadati</taxon>
        <taxon>Pseudomonadota</taxon>
        <taxon>Gammaproteobacteria</taxon>
        <taxon>Oceanospirillales</taxon>
        <taxon>Oceanospirillaceae</taxon>
        <taxon>Allopseudospirillum</taxon>
    </lineage>
</organism>
<reference evidence="9" key="1">
    <citation type="submission" date="2016-10" db="EMBL/GenBank/DDBJ databases">
        <authorList>
            <person name="Varghese N."/>
            <person name="Submissions S."/>
        </authorList>
    </citation>
    <scope>NUCLEOTIDE SEQUENCE [LARGE SCALE GENOMIC DNA]</scope>
    <source>
        <strain evidence="9">DSM 7165</strain>
    </source>
</reference>
<dbReference type="PANTHER" id="PTHR43281">
    <property type="entry name" value="FARNESYL DIPHOSPHATE SYNTHASE"/>
    <property type="match status" value="1"/>
</dbReference>
<accession>A0A1H6UH73</accession>
<dbReference type="GO" id="GO:0005737">
    <property type="term" value="C:cytoplasm"/>
    <property type="evidence" value="ECO:0007669"/>
    <property type="project" value="UniProtKB-ARBA"/>
</dbReference>
<dbReference type="FunFam" id="1.10.600.10:FF:000001">
    <property type="entry name" value="Geranylgeranyl diphosphate synthase"/>
    <property type="match status" value="1"/>
</dbReference>
<evidence type="ECO:0000256" key="6">
    <source>
        <dbReference type="ARBA" id="ARBA00023229"/>
    </source>
</evidence>
<evidence type="ECO:0000256" key="4">
    <source>
        <dbReference type="ARBA" id="ARBA00022723"/>
    </source>
</evidence>
<dbReference type="SUPFAM" id="SSF48576">
    <property type="entry name" value="Terpenoid synthases"/>
    <property type="match status" value="1"/>
</dbReference>
<dbReference type="SFLD" id="SFLDG01017">
    <property type="entry name" value="Polyprenyl_Transferase_Like"/>
    <property type="match status" value="1"/>
</dbReference>
<keyword evidence="5" id="KW-0460">Magnesium</keyword>
<dbReference type="PROSITE" id="PS00723">
    <property type="entry name" value="POLYPRENYL_SYNTHASE_1"/>
    <property type="match status" value="1"/>
</dbReference>
<dbReference type="Pfam" id="PF00348">
    <property type="entry name" value="polyprenyl_synt"/>
    <property type="match status" value="1"/>
</dbReference>
<gene>
    <name evidence="8" type="ORF">SAMN05421831_11649</name>
</gene>
<comment type="cofactor">
    <cofactor evidence="1">
        <name>Mg(2+)</name>
        <dbReference type="ChEBI" id="CHEBI:18420"/>
    </cofactor>
</comment>
<proteinExistence type="inferred from homology"/>
<evidence type="ECO:0000256" key="5">
    <source>
        <dbReference type="ARBA" id="ARBA00022842"/>
    </source>
</evidence>
<dbReference type="PROSITE" id="PS00444">
    <property type="entry name" value="POLYPRENYL_SYNTHASE_2"/>
    <property type="match status" value="1"/>
</dbReference>
<sequence>MTLSSSPIDTIFADYRDRVNQSLDAYLSPENITNERLSAAMRYSVLQGGKRFRPVLVYATGETLGVPLHACDPFAMAVELIHAYSLVHDDLPAMDNDDLRRGQPTCHKAFDPATAILAGDALQTLAFHCISYAKTLDLTQKNKGIQLLSQASGPAGMVAGQMLDMQSEQQTLSLDKLEGLHQCKTGALIRASVLLGGLAAQASPKTLNALDTYASAIGLAFQIQDDILDVVSDTSTLGKRVGADAAHQKATYPQLLGLQGARQRAQHLINEALQALELLPNEAPYLRALARYIVERLH</sequence>
<comment type="similarity">
    <text evidence="2 7">Belongs to the FPP/GGPP synthase family.</text>
</comment>
<keyword evidence="9" id="KW-1185">Reference proteome</keyword>
<dbReference type="Gene3D" id="1.10.600.10">
    <property type="entry name" value="Farnesyl Diphosphate Synthase"/>
    <property type="match status" value="1"/>
</dbReference>
<dbReference type="NCBIfam" id="NF045485">
    <property type="entry name" value="FPPsyn"/>
    <property type="match status" value="1"/>
</dbReference>
<evidence type="ECO:0000256" key="2">
    <source>
        <dbReference type="ARBA" id="ARBA00006706"/>
    </source>
</evidence>
<dbReference type="NCBIfam" id="NF007877">
    <property type="entry name" value="PRK10581.1"/>
    <property type="match status" value="1"/>
</dbReference>
<dbReference type="RefSeq" id="WP_093312253.1">
    <property type="nucleotide sequence ID" value="NZ_FNYH01000016.1"/>
</dbReference>
<dbReference type="InterPro" id="IPR033749">
    <property type="entry name" value="Polyprenyl_synt_CS"/>
</dbReference>
<evidence type="ECO:0000313" key="8">
    <source>
        <dbReference type="EMBL" id="SEI90054.1"/>
    </source>
</evidence>
<protein>
    <submittedName>
        <fullName evidence="8">Farnesyl diphosphate synthase</fullName>
    </submittedName>
</protein>
<dbReference type="SFLD" id="SFLDS00005">
    <property type="entry name" value="Isoprenoid_Synthase_Type_I"/>
    <property type="match status" value="1"/>
</dbReference>
<dbReference type="InterPro" id="IPR000092">
    <property type="entry name" value="Polyprenyl_synt"/>
</dbReference>
<keyword evidence="6" id="KW-0414">Isoprene biosynthesis</keyword>
<evidence type="ECO:0000313" key="9">
    <source>
        <dbReference type="Proteomes" id="UP000242999"/>
    </source>
</evidence>
<dbReference type="EMBL" id="FNYH01000016">
    <property type="protein sequence ID" value="SEI90054.1"/>
    <property type="molecule type" value="Genomic_DNA"/>
</dbReference>
<keyword evidence="4" id="KW-0479">Metal-binding</keyword>
<name>A0A1H6UH73_9GAMM</name>
<dbReference type="OrthoDB" id="9805316at2"/>
<evidence type="ECO:0000256" key="1">
    <source>
        <dbReference type="ARBA" id="ARBA00001946"/>
    </source>
</evidence>